<evidence type="ECO:0000313" key="7">
    <source>
        <dbReference type="EMBL" id="TLS54005.1"/>
    </source>
</evidence>
<keyword evidence="8" id="KW-1185">Reference proteome</keyword>
<dbReference type="Pfam" id="PF08240">
    <property type="entry name" value="ADH_N"/>
    <property type="match status" value="1"/>
</dbReference>
<dbReference type="InterPro" id="IPR013154">
    <property type="entry name" value="ADH-like_N"/>
</dbReference>
<comment type="cofactor">
    <cofactor evidence="4">
        <name>Zn(2+)</name>
        <dbReference type="ChEBI" id="CHEBI:29105"/>
    </cofactor>
</comment>
<dbReference type="PROSITE" id="PS00059">
    <property type="entry name" value="ADH_ZINC"/>
    <property type="match status" value="1"/>
</dbReference>
<dbReference type="InterPro" id="IPR050129">
    <property type="entry name" value="Zn_alcohol_dh"/>
</dbReference>
<dbReference type="SUPFAM" id="SSF51735">
    <property type="entry name" value="NAD(P)-binding Rossmann-fold domains"/>
    <property type="match status" value="1"/>
</dbReference>
<dbReference type="GO" id="GO:0008270">
    <property type="term" value="F:zinc ion binding"/>
    <property type="evidence" value="ECO:0007669"/>
    <property type="project" value="InterPro"/>
</dbReference>
<comment type="similarity">
    <text evidence="4">Belongs to the zinc-containing alcohol dehydrogenase family.</text>
</comment>
<keyword evidence="3" id="KW-0560">Oxidoreductase</keyword>
<dbReference type="InterPro" id="IPR002328">
    <property type="entry name" value="ADH_Zn_CS"/>
</dbReference>
<dbReference type="PANTHER" id="PTHR43401">
    <property type="entry name" value="L-THREONINE 3-DEHYDROGENASE"/>
    <property type="match status" value="1"/>
</dbReference>
<dbReference type="Gene3D" id="3.40.50.720">
    <property type="entry name" value="NAD(P)-binding Rossmann-like Domain"/>
    <property type="match status" value="1"/>
</dbReference>
<dbReference type="GO" id="GO:0016491">
    <property type="term" value="F:oxidoreductase activity"/>
    <property type="evidence" value="ECO:0007669"/>
    <property type="project" value="UniProtKB-KW"/>
</dbReference>
<gene>
    <name evidence="7" type="ORF">FE782_01250</name>
</gene>
<keyword evidence="1 4" id="KW-0479">Metal-binding</keyword>
<evidence type="ECO:0000256" key="2">
    <source>
        <dbReference type="ARBA" id="ARBA00022833"/>
    </source>
</evidence>
<evidence type="ECO:0000256" key="4">
    <source>
        <dbReference type="RuleBase" id="RU361277"/>
    </source>
</evidence>
<dbReference type="InterPro" id="IPR011032">
    <property type="entry name" value="GroES-like_sf"/>
</dbReference>
<comment type="caution">
    <text evidence="7">The sequence shown here is derived from an EMBL/GenBank/DDBJ whole genome shotgun (WGS) entry which is preliminary data.</text>
</comment>
<evidence type="ECO:0000259" key="6">
    <source>
        <dbReference type="Pfam" id="PF08240"/>
    </source>
</evidence>
<name>A0A5R9GP59_9BACL</name>
<dbReference type="SUPFAM" id="SSF50129">
    <property type="entry name" value="GroES-like"/>
    <property type="match status" value="1"/>
</dbReference>
<dbReference type="InterPro" id="IPR036291">
    <property type="entry name" value="NAD(P)-bd_dom_sf"/>
</dbReference>
<dbReference type="Proteomes" id="UP000309676">
    <property type="component" value="Unassembled WGS sequence"/>
</dbReference>
<protein>
    <submittedName>
        <fullName evidence="7">Zinc-binding dehydrogenase</fullName>
    </submittedName>
</protein>
<sequence>MIALVYEGPRVMTLREVDVPSIGADEVLVEVAYSGICGSELSGYLGKNSLRKPPLIFGHEFSGRVAALGDRASAIRPTLAVGTRVTANPLVSCGACRYCAAGKEQLCLDRKLLSAALPGSNATYVAVPARNVYALPDHVTLEQGALAEPIACAARAVDLGGVAPETDALVVGMGPIGIFTLQALKIRGARRILVADTNAERLAFARSFGAETINPREIDTVEAVKALTDGAGVSVAIDAVGAGATRCACVHAAMPGGAVVFVGLHEADSSLPVNHMVRNEIRAVGSFAYGVSHFETALDWLASGKAGLASGLAKAPLADGAAWYERLLNDPGAVSKVLLTVSEEAAE</sequence>
<dbReference type="InterPro" id="IPR013149">
    <property type="entry name" value="ADH-like_C"/>
</dbReference>
<reference evidence="7 8" key="1">
    <citation type="submission" date="2019-05" db="EMBL/GenBank/DDBJ databases">
        <authorList>
            <person name="Narsing Rao M.P."/>
            <person name="Li W.J."/>
        </authorList>
    </citation>
    <scope>NUCLEOTIDE SEQUENCE [LARGE SCALE GENOMIC DNA]</scope>
    <source>
        <strain evidence="7 8">SYSU_K30003</strain>
    </source>
</reference>
<keyword evidence="2 4" id="KW-0862">Zinc</keyword>
<dbReference type="OrthoDB" id="9777057at2"/>
<dbReference type="AlphaFoldDB" id="A0A5R9GP59"/>
<accession>A0A5R9GP59</accession>
<organism evidence="7 8">
    <name type="scientific">Paenibacillus antri</name>
    <dbReference type="NCBI Taxonomy" id="2582848"/>
    <lineage>
        <taxon>Bacteria</taxon>
        <taxon>Bacillati</taxon>
        <taxon>Bacillota</taxon>
        <taxon>Bacilli</taxon>
        <taxon>Bacillales</taxon>
        <taxon>Paenibacillaceae</taxon>
        <taxon>Paenibacillus</taxon>
    </lineage>
</organism>
<dbReference type="PANTHER" id="PTHR43401:SF2">
    <property type="entry name" value="L-THREONINE 3-DEHYDROGENASE"/>
    <property type="match status" value="1"/>
</dbReference>
<evidence type="ECO:0000259" key="5">
    <source>
        <dbReference type="Pfam" id="PF00107"/>
    </source>
</evidence>
<dbReference type="Pfam" id="PF00107">
    <property type="entry name" value="ADH_zinc_N"/>
    <property type="match status" value="1"/>
</dbReference>
<evidence type="ECO:0000313" key="8">
    <source>
        <dbReference type="Proteomes" id="UP000309676"/>
    </source>
</evidence>
<dbReference type="Gene3D" id="3.90.180.10">
    <property type="entry name" value="Medium-chain alcohol dehydrogenases, catalytic domain"/>
    <property type="match status" value="1"/>
</dbReference>
<proteinExistence type="inferred from homology"/>
<dbReference type="EMBL" id="VCIW01000001">
    <property type="protein sequence ID" value="TLS54005.1"/>
    <property type="molecule type" value="Genomic_DNA"/>
</dbReference>
<feature type="domain" description="Alcohol dehydrogenase-like C-terminal" evidence="5">
    <location>
        <begin position="175"/>
        <end position="302"/>
    </location>
</feature>
<evidence type="ECO:0000256" key="1">
    <source>
        <dbReference type="ARBA" id="ARBA00022723"/>
    </source>
</evidence>
<dbReference type="RefSeq" id="WP_138191688.1">
    <property type="nucleotide sequence ID" value="NZ_VCIW01000001.1"/>
</dbReference>
<feature type="domain" description="Alcohol dehydrogenase-like N-terminal" evidence="6">
    <location>
        <begin position="23"/>
        <end position="137"/>
    </location>
</feature>
<evidence type="ECO:0000256" key="3">
    <source>
        <dbReference type="ARBA" id="ARBA00023002"/>
    </source>
</evidence>